<evidence type="ECO:0008006" key="3">
    <source>
        <dbReference type="Google" id="ProtNLM"/>
    </source>
</evidence>
<dbReference type="InterPro" id="IPR036388">
    <property type="entry name" value="WH-like_DNA-bd_sf"/>
</dbReference>
<comment type="caution">
    <text evidence="1">The sequence shown here is derived from an EMBL/GenBank/DDBJ whole genome shotgun (WGS) entry which is preliminary data.</text>
</comment>
<keyword evidence="2" id="KW-1185">Reference proteome</keyword>
<dbReference type="AlphaFoldDB" id="A0A3A1U4L5"/>
<gene>
    <name evidence="1" type="ORF">D1781_00350</name>
</gene>
<sequence>MTSEWATALQNDPLLADAGITAHEQLVLMRFADVASAQAVARELEVAMSTIEDYVRRIRAKYARVGRHAATKVDLYKRAIEDGFLPAPADF</sequence>
<dbReference type="RefSeq" id="WP_119480331.1">
    <property type="nucleotide sequence ID" value="NZ_QXTG01000001.1"/>
</dbReference>
<dbReference type="Proteomes" id="UP000265742">
    <property type="component" value="Unassembled WGS sequence"/>
</dbReference>
<proteinExistence type="predicted"/>
<dbReference type="SUPFAM" id="SSF46894">
    <property type="entry name" value="C-terminal effector domain of the bipartite response regulators"/>
    <property type="match status" value="1"/>
</dbReference>
<organism evidence="1 2">
    <name type="scientific">Amnibacterium setariae</name>
    <dbReference type="NCBI Taxonomy" id="2306585"/>
    <lineage>
        <taxon>Bacteria</taxon>
        <taxon>Bacillati</taxon>
        <taxon>Actinomycetota</taxon>
        <taxon>Actinomycetes</taxon>
        <taxon>Micrococcales</taxon>
        <taxon>Microbacteriaceae</taxon>
        <taxon>Amnibacterium</taxon>
    </lineage>
</organism>
<name>A0A3A1U4L5_9MICO</name>
<accession>A0A3A1U4L5</accession>
<dbReference type="InterPro" id="IPR016032">
    <property type="entry name" value="Sig_transdc_resp-reg_C-effctor"/>
</dbReference>
<dbReference type="Gene3D" id="1.10.10.10">
    <property type="entry name" value="Winged helix-like DNA-binding domain superfamily/Winged helix DNA-binding domain"/>
    <property type="match status" value="1"/>
</dbReference>
<evidence type="ECO:0000313" key="2">
    <source>
        <dbReference type="Proteomes" id="UP000265742"/>
    </source>
</evidence>
<dbReference type="GO" id="GO:0003677">
    <property type="term" value="F:DNA binding"/>
    <property type="evidence" value="ECO:0007669"/>
    <property type="project" value="InterPro"/>
</dbReference>
<dbReference type="OrthoDB" id="3171335at2"/>
<evidence type="ECO:0000313" key="1">
    <source>
        <dbReference type="EMBL" id="RIX29968.1"/>
    </source>
</evidence>
<dbReference type="EMBL" id="QXTG01000001">
    <property type="protein sequence ID" value="RIX29968.1"/>
    <property type="molecule type" value="Genomic_DNA"/>
</dbReference>
<protein>
    <recommendedName>
        <fullName evidence="3">HTH luxR-type domain-containing protein</fullName>
    </recommendedName>
</protein>
<reference evidence="2" key="1">
    <citation type="submission" date="2018-09" db="EMBL/GenBank/DDBJ databases">
        <authorList>
            <person name="Kim I."/>
        </authorList>
    </citation>
    <scope>NUCLEOTIDE SEQUENCE [LARGE SCALE GENOMIC DNA]</scope>
    <source>
        <strain evidence="2">DD4a</strain>
    </source>
</reference>
<dbReference type="GO" id="GO:0006355">
    <property type="term" value="P:regulation of DNA-templated transcription"/>
    <property type="evidence" value="ECO:0007669"/>
    <property type="project" value="InterPro"/>
</dbReference>